<organism evidence="2 3">
    <name type="scientific">Canavalia gladiata</name>
    <name type="common">Sword bean</name>
    <name type="synonym">Dolichos gladiatus</name>
    <dbReference type="NCBI Taxonomy" id="3824"/>
    <lineage>
        <taxon>Eukaryota</taxon>
        <taxon>Viridiplantae</taxon>
        <taxon>Streptophyta</taxon>
        <taxon>Embryophyta</taxon>
        <taxon>Tracheophyta</taxon>
        <taxon>Spermatophyta</taxon>
        <taxon>Magnoliopsida</taxon>
        <taxon>eudicotyledons</taxon>
        <taxon>Gunneridae</taxon>
        <taxon>Pentapetalae</taxon>
        <taxon>rosids</taxon>
        <taxon>fabids</taxon>
        <taxon>Fabales</taxon>
        <taxon>Fabaceae</taxon>
        <taxon>Papilionoideae</taxon>
        <taxon>50 kb inversion clade</taxon>
        <taxon>NPAAA clade</taxon>
        <taxon>indigoferoid/millettioid clade</taxon>
        <taxon>Phaseoleae</taxon>
        <taxon>Canavalia</taxon>
    </lineage>
</organism>
<dbReference type="Proteomes" id="UP001367508">
    <property type="component" value="Unassembled WGS sequence"/>
</dbReference>
<feature type="region of interest" description="Disordered" evidence="1">
    <location>
        <begin position="1"/>
        <end position="30"/>
    </location>
</feature>
<accession>A0AAN9R3E2</accession>
<evidence type="ECO:0000256" key="1">
    <source>
        <dbReference type="SAM" id="MobiDB-lite"/>
    </source>
</evidence>
<keyword evidence="3" id="KW-1185">Reference proteome</keyword>
<proteinExistence type="predicted"/>
<dbReference type="EMBL" id="JAYMYQ010000001">
    <property type="protein sequence ID" value="KAK7360860.1"/>
    <property type="molecule type" value="Genomic_DNA"/>
</dbReference>
<evidence type="ECO:0000313" key="2">
    <source>
        <dbReference type="EMBL" id="KAK7360860.1"/>
    </source>
</evidence>
<protein>
    <submittedName>
        <fullName evidence="2">Uncharacterized protein</fullName>
    </submittedName>
</protein>
<evidence type="ECO:0000313" key="3">
    <source>
        <dbReference type="Proteomes" id="UP001367508"/>
    </source>
</evidence>
<gene>
    <name evidence="2" type="ORF">VNO77_02876</name>
</gene>
<sequence length="215" mass="24425">MGGGSGSRGTSWRISKGRGRKKEKGGGSRGLIPKRRLKLLWRRRALIRSDRAAFSVALGKTEKRKSNFQSLMALIGSSSQDLTHIRGVLGQVLFRKLFIGHANLVMHQDCLLSSGKSVRVVLIGTIYLWHQVCESRFGRDLFHTLGQNQSTCRMVRDMPRLEPIEEKHSSVFYADRMSKEVRPVYEFSRKGKVTSMGLLYRRVALAFCYRDSLGY</sequence>
<reference evidence="2 3" key="1">
    <citation type="submission" date="2024-01" db="EMBL/GenBank/DDBJ databases">
        <title>The genomes of 5 underutilized Papilionoideae crops provide insights into root nodulation and disease resistanc.</title>
        <authorList>
            <person name="Jiang F."/>
        </authorList>
    </citation>
    <scope>NUCLEOTIDE SEQUENCE [LARGE SCALE GENOMIC DNA]</scope>
    <source>
        <strain evidence="2">LVBAO_FW01</strain>
        <tissue evidence="2">Leaves</tissue>
    </source>
</reference>
<name>A0AAN9R3E2_CANGL</name>
<dbReference type="AlphaFoldDB" id="A0AAN9R3E2"/>
<comment type="caution">
    <text evidence="2">The sequence shown here is derived from an EMBL/GenBank/DDBJ whole genome shotgun (WGS) entry which is preliminary data.</text>
</comment>